<keyword evidence="2" id="KW-0472">Membrane</keyword>
<evidence type="ECO:0000313" key="4">
    <source>
        <dbReference type="Proteomes" id="UP000320095"/>
    </source>
</evidence>
<feature type="region of interest" description="Disordered" evidence="1">
    <location>
        <begin position="49"/>
        <end position="70"/>
    </location>
</feature>
<dbReference type="RefSeq" id="WP_140699152.1">
    <property type="nucleotide sequence ID" value="NZ_RCZG01000020.1"/>
</dbReference>
<reference evidence="3 4" key="1">
    <citation type="journal article" date="2019" name="Environ. Microbiol.">
        <title>Species interactions and distinct microbial communities in high Arctic permafrost affected cryosols are associated with the CH4 and CO2 gas fluxes.</title>
        <authorList>
            <person name="Altshuler I."/>
            <person name="Hamel J."/>
            <person name="Turney S."/>
            <person name="Magnuson E."/>
            <person name="Levesque R."/>
            <person name="Greer C."/>
            <person name="Whyte L.G."/>
        </authorList>
    </citation>
    <scope>NUCLEOTIDE SEQUENCE [LARGE SCALE GENOMIC DNA]</scope>
    <source>
        <strain evidence="3 4">S5.20</strain>
    </source>
</reference>
<keyword evidence="4" id="KW-1185">Reference proteome</keyword>
<proteinExistence type="predicted"/>
<protein>
    <submittedName>
        <fullName evidence="3">Uncharacterized protein</fullName>
    </submittedName>
</protein>
<evidence type="ECO:0000256" key="2">
    <source>
        <dbReference type="SAM" id="Phobius"/>
    </source>
</evidence>
<dbReference type="EMBL" id="RCZG01000020">
    <property type="protein sequence ID" value="TPG28100.1"/>
    <property type="molecule type" value="Genomic_DNA"/>
</dbReference>
<evidence type="ECO:0000313" key="3">
    <source>
        <dbReference type="EMBL" id="TPG28100.1"/>
    </source>
</evidence>
<feature type="transmembrane region" description="Helical" evidence="2">
    <location>
        <begin position="28"/>
        <end position="45"/>
    </location>
</feature>
<keyword evidence="2" id="KW-1133">Transmembrane helix</keyword>
<name>A0A502DTV8_9MYCO</name>
<sequence length="70" mass="7431">MAEKESRRGPVNALPRDWRGMVLTRTDAVFWVAVAAAVAAVVLRARRSAQPALAGAGDDKPPGYENPTTA</sequence>
<comment type="caution">
    <text evidence="3">The sequence shown here is derived from an EMBL/GenBank/DDBJ whole genome shotgun (WGS) entry which is preliminary data.</text>
</comment>
<dbReference type="AlphaFoldDB" id="A0A502DTV8"/>
<organism evidence="3 4">
    <name type="scientific">Mycolicibacterium hodleri</name>
    <dbReference type="NCBI Taxonomy" id="49897"/>
    <lineage>
        <taxon>Bacteria</taxon>
        <taxon>Bacillati</taxon>
        <taxon>Actinomycetota</taxon>
        <taxon>Actinomycetes</taxon>
        <taxon>Mycobacteriales</taxon>
        <taxon>Mycobacteriaceae</taxon>
        <taxon>Mycolicibacterium</taxon>
    </lineage>
</organism>
<keyword evidence="2" id="KW-0812">Transmembrane</keyword>
<gene>
    <name evidence="3" type="ORF">EAH80_28650</name>
</gene>
<accession>A0A502DTV8</accession>
<evidence type="ECO:0000256" key="1">
    <source>
        <dbReference type="SAM" id="MobiDB-lite"/>
    </source>
</evidence>
<dbReference type="Proteomes" id="UP000320095">
    <property type="component" value="Unassembled WGS sequence"/>
</dbReference>